<evidence type="ECO:0000313" key="5">
    <source>
        <dbReference type="Proteomes" id="UP000324585"/>
    </source>
</evidence>
<dbReference type="EMBL" id="VRMN01000001">
    <property type="protein sequence ID" value="KAA8498334.1"/>
    <property type="molecule type" value="Genomic_DNA"/>
</dbReference>
<gene>
    <name evidence="4" type="ORF">FVE85_5919</name>
</gene>
<feature type="region of interest" description="Disordered" evidence="2">
    <location>
        <begin position="388"/>
        <end position="421"/>
    </location>
</feature>
<dbReference type="PROSITE" id="PS50211">
    <property type="entry name" value="DENN"/>
    <property type="match status" value="1"/>
</dbReference>
<dbReference type="GO" id="GO:0005737">
    <property type="term" value="C:cytoplasm"/>
    <property type="evidence" value="ECO:0007669"/>
    <property type="project" value="TreeGrafter"/>
</dbReference>
<feature type="domain" description="UDENN" evidence="3">
    <location>
        <begin position="97"/>
        <end position="515"/>
    </location>
</feature>
<organism evidence="4 5">
    <name type="scientific">Porphyridium purpureum</name>
    <name type="common">Red alga</name>
    <name type="synonym">Porphyridium cruentum</name>
    <dbReference type="NCBI Taxonomy" id="35688"/>
    <lineage>
        <taxon>Eukaryota</taxon>
        <taxon>Rhodophyta</taxon>
        <taxon>Bangiophyceae</taxon>
        <taxon>Porphyridiales</taxon>
        <taxon>Porphyridiaceae</taxon>
        <taxon>Porphyridium</taxon>
    </lineage>
</organism>
<feature type="compositionally biased region" description="Polar residues" evidence="2">
    <location>
        <begin position="99"/>
        <end position="110"/>
    </location>
</feature>
<dbReference type="OrthoDB" id="3486at2759"/>
<comment type="caution">
    <text evidence="4">The sequence shown here is derived from an EMBL/GenBank/DDBJ whole genome shotgun (WGS) entry which is preliminary data.</text>
</comment>
<dbReference type="Pfam" id="PF09794">
    <property type="entry name" value="Avl9"/>
    <property type="match status" value="2"/>
</dbReference>
<protein>
    <submittedName>
        <fullName evidence="4">Late secretory pathway protein AVL9-like</fullName>
    </submittedName>
</protein>
<accession>A0A5J4Z5R6</accession>
<dbReference type="AlphaFoldDB" id="A0A5J4Z5R6"/>
<sequence length="750" mass="81625">MATPVEHLVQHVVVVGFHATQGAKIEFSYPPLRGSVNMRSPKISDTADIARDTDTMPSPAPFLPPSVAESSANHFDQVESAKQGETAQEKDTEVRMQRGSGTAQALQTARKSPGVKGSFPKSSQDWGILPRAWAYLPILALPDGVHDSENDTVYFTLPPYVHCVACFRQVDAASVKTLSASFQQDSEVAARGSIQKSVVLLCRRPLFGVLGERLILGVRAYFDQKDFARTDLLASLYHGLNTSFTRPSMRTPSTLYHGLDLRALFLRLGADVLSVLKLILLEKRVIIYSQPIFDACKAVLSFVSLLPGALDSLAPGLAPLDDDIVRGTELGFPLQLFGEDALCDFQPYAPLPLLMDLLRGNTQQRRGCLIGSSKNVGTLLSSNVELHKKRSSNMSSARGARASNKDVRGSKPTSSSSEMPEIDALVDLNTGSILYRSDDVKKLALLSREEMVFMKELVILAKHGEVKERTNGAVLYSGSDDHLRHRVQLYLSAFLRSVASVAGQIWPPGTDLLRVNSFVPSPDVITLGNEFDRYNLVFAQTWVRSTLNAREWLRACPLIYGVRAEKLQQEPCTLRSNIPRRFEGPPGVEFLSLQQMSSSGSTVDASTLGNDFRVESALEDMGFRLYKTFSNLDARALVGEEQANTISDVLGNLSSWFWGSDTAVSPKAEASASVAVHDAAAQPNGTSSDGLQTPVQLPSRSLAETGTGKSSMGLVVDTTFTVPRDCDITAMNTPALGQSREVDADDLTKL</sequence>
<dbReference type="InterPro" id="IPR037516">
    <property type="entry name" value="Tripartite_DENN"/>
</dbReference>
<dbReference type="InterPro" id="IPR018307">
    <property type="entry name" value="ABL9/DENND6_dom"/>
</dbReference>
<dbReference type="PANTHER" id="PTHR31017:SF1">
    <property type="entry name" value="LATE SECRETORY PATHWAY PROTEIN AVL9 HOMOLOG"/>
    <property type="match status" value="1"/>
</dbReference>
<name>A0A5J4Z5R6_PORPP</name>
<evidence type="ECO:0000313" key="4">
    <source>
        <dbReference type="EMBL" id="KAA8498334.1"/>
    </source>
</evidence>
<evidence type="ECO:0000256" key="2">
    <source>
        <dbReference type="SAM" id="MobiDB-lite"/>
    </source>
</evidence>
<evidence type="ECO:0000259" key="3">
    <source>
        <dbReference type="PROSITE" id="PS50211"/>
    </source>
</evidence>
<keyword evidence="5" id="KW-1185">Reference proteome</keyword>
<proteinExistence type="inferred from homology"/>
<dbReference type="PANTHER" id="PTHR31017">
    <property type="entry name" value="LATE SECRETORY PATHWAY PROTEIN AVL9-RELATED"/>
    <property type="match status" value="1"/>
</dbReference>
<feature type="compositionally biased region" description="Basic and acidic residues" evidence="2">
    <location>
        <begin position="87"/>
        <end position="96"/>
    </location>
</feature>
<evidence type="ECO:0000256" key="1">
    <source>
        <dbReference type="ARBA" id="ARBA00038178"/>
    </source>
</evidence>
<dbReference type="Proteomes" id="UP000324585">
    <property type="component" value="Unassembled WGS sequence"/>
</dbReference>
<dbReference type="OMA" id="NDFRVES"/>
<dbReference type="InterPro" id="IPR051731">
    <property type="entry name" value="DENND11/AVL9_GEFs"/>
</dbReference>
<reference evidence="5" key="1">
    <citation type="journal article" date="2019" name="Nat. Commun.">
        <title>Expansion of phycobilisome linker gene families in mesophilic red algae.</title>
        <authorList>
            <person name="Lee J."/>
            <person name="Kim D."/>
            <person name="Bhattacharya D."/>
            <person name="Yoon H.S."/>
        </authorList>
    </citation>
    <scope>NUCLEOTIDE SEQUENCE [LARGE SCALE GENOMIC DNA]</scope>
    <source>
        <strain evidence="5">CCMP 1328</strain>
    </source>
</reference>
<comment type="similarity">
    <text evidence="1">Belongs to the AVL9 family.</text>
</comment>
<feature type="region of interest" description="Disordered" evidence="2">
    <location>
        <begin position="73"/>
        <end position="120"/>
    </location>
</feature>